<dbReference type="AlphaFoldDB" id="A0A6G1HYW7"/>
<dbReference type="OrthoDB" id="2506647at2759"/>
<dbReference type="InterPro" id="IPR035810">
    <property type="entry name" value="PEBP_euk"/>
</dbReference>
<dbReference type="Gene3D" id="3.90.280.10">
    <property type="entry name" value="PEBP-like"/>
    <property type="match status" value="1"/>
</dbReference>
<evidence type="ECO:0000313" key="2">
    <source>
        <dbReference type="EMBL" id="KAF2401253.1"/>
    </source>
</evidence>
<dbReference type="Proteomes" id="UP000799640">
    <property type="component" value="Unassembled WGS sequence"/>
</dbReference>
<sequence>MFVLAAIPVLLAVLRSAAAQTPPGFPIAVSEFLSVTYENTTLQPAGKQLSRPETRMPPSILPPASLPPTSQSILFMIDLDVPKRDNTTREMSLHWFVPSIPPPSPPGSALLIPIPPPGTPYRQPSPPPNDFAHRYVFLLYAQPAGFVIPQSYANINPARSREDRVGFDIRRFVKEAKLGKVLAASWVEVRNGTGAGTGWPPLRTTAPPEAKSGGGKIGVKGWVVGVLVGVWGVGMGI</sequence>
<dbReference type="SUPFAM" id="SSF49777">
    <property type="entry name" value="PEBP-like"/>
    <property type="match status" value="1"/>
</dbReference>
<dbReference type="InterPro" id="IPR008914">
    <property type="entry name" value="PEBP"/>
</dbReference>
<gene>
    <name evidence="2" type="ORF">EJ06DRAFT_384040</name>
</gene>
<protein>
    <submittedName>
        <fullName evidence="2">PEBP-like protein</fullName>
    </submittedName>
</protein>
<dbReference type="EMBL" id="ML996693">
    <property type="protein sequence ID" value="KAF2401253.1"/>
    <property type="molecule type" value="Genomic_DNA"/>
</dbReference>
<dbReference type="Pfam" id="PF01161">
    <property type="entry name" value="PBP"/>
    <property type="match status" value="1"/>
</dbReference>
<dbReference type="GO" id="GO:0030414">
    <property type="term" value="F:peptidase inhibitor activity"/>
    <property type="evidence" value="ECO:0007669"/>
    <property type="project" value="TreeGrafter"/>
</dbReference>
<feature type="chain" id="PRO_5026043990" evidence="1">
    <location>
        <begin position="20"/>
        <end position="237"/>
    </location>
</feature>
<dbReference type="PANTHER" id="PTHR11362">
    <property type="entry name" value="PHOSPHATIDYLETHANOLAMINE-BINDING PROTEIN"/>
    <property type="match status" value="1"/>
</dbReference>
<evidence type="ECO:0000256" key="1">
    <source>
        <dbReference type="SAM" id="SignalP"/>
    </source>
</evidence>
<dbReference type="InterPro" id="IPR036610">
    <property type="entry name" value="PEBP-like_sf"/>
</dbReference>
<organism evidence="2 3">
    <name type="scientific">Trichodelitschia bisporula</name>
    <dbReference type="NCBI Taxonomy" id="703511"/>
    <lineage>
        <taxon>Eukaryota</taxon>
        <taxon>Fungi</taxon>
        <taxon>Dikarya</taxon>
        <taxon>Ascomycota</taxon>
        <taxon>Pezizomycotina</taxon>
        <taxon>Dothideomycetes</taxon>
        <taxon>Dothideomycetes incertae sedis</taxon>
        <taxon>Phaeotrichales</taxon>
        <taxon>Phaeotrichaceae</taxon>
        <taxon>Trichodelitschia</taxon>
    </lineage>
</organism>
<proteinExistence type="predicted"/>
<keyword evidence="3" id="KW-1185">Reference proteome</keyword>
<reference evidence="2" key="1">
    <citation type="journal article" date="2020" name="Stud. Mycol.">
        <title>101 Dothideomycetes genomes: a test case for predicting lifestyles and emergence of pathogens.</title>
        <authorList>
            <person name="Haridas S."/>
            <person name="Albert R."/>
            <person name="Binder M."/>
            <person name="Bloem J."/>
            <person name="Labutti K."/>
            <person name="Salamov A."/>
            <person name="Andreopoulos B."/>
            <person name="Baker S."/>
            <person name="Barry K."/>
            <person name="Bills G."/>
            <person name="Bluhm B."/>
            <person name="Cannon C."/>
            <person name="Castanera R."/>
            <person name="Culley D."/>
            <person name="Daum C."/>
            <person name="Ezra D."/>
            <person name="Gonzalez J."/>
            <person name="Henrissat B."/>
            <person name="Kuo A."/>
            <person name="Liang C."/>
            <person name="Lipzen A."/>
            <person name="Lutzoni F."/>
            <person name="Magnuson J."/>
            <person name="Mondo S."/>
            <person name="Nolan M."/>
            <person name="Ohm R."/>
            <person name="Pangilinan J."/>
            <person name="Park H.-J."/>
            <person name="Ramirez L."/>
            <person name="Alfaro M."/>
            <person name="Sun H."/>
            <person name="Tritt A."/>
            <person name="Yoshinaga Y."/>
            <person name="Zwiers L.-H."/>
            <person name="Turgeon B."/>
            <person name="Goodwin S."/>
            <person name="Spatafora J."/>
            <person name="Crous P."/>
            <person name="Grigoriev I."/>
        </authorList>
    </citation>
    <scope>NUCLEOTIDE SEQUENCE</scope>
    <source>
        <strain evidence="2">CBS 262.69</strain>
    </source>
</reference>
<feature type="signal peptide" evidence="1">
    <location>
        <begin position="1"/>
        <end position="19"/>
    </location>
</feature>
<evidence type="ECO:0000313" key="3">
    <source>
        <dbReference type="Proteomes" id="UP000799640"/>
    </source>
</evidence>
<accession>A0A6G1HYW7</accession>
<keyword evidence="1" id="KW-0732">Signal</keyword>
<dbReference type="CDD" id="cd00866">
    <property type="entry name" value="PEBP_euk"/>
    <property type="match status" value="1"/>
</dbReference>
<dbReference type="GO" id="GO:0030162">
    <property type="term" value="P:regulation of proteolysis"/>
    <property type="evidence" value="ECO:0007669"/>
    <property type="project" value="TreeGrafter"/>
</dbReference>
<dbReference type="GO" id="GO:0005543">
    <property type="term" value="F:phospholipid binding"/>
    <property type="evidence" value="ECO:0007669"/>
    <property type="project" value="TreeGrafter"/>
</dbReference>
<dbReference type="GO" id="GO:0046578">
    <property type="term" value="P:regulation of Ras protein signal transduction"/>
    <property type="evidence" value="ECO:0007669"/>
    <property type="project" value="TreeGrafter"/>
</dbReference>
<dbReference type="PANTHER" id="PTHR11362:SF148">
    <property type="entry name" value="CARBOXYPEPTIDASE Y INHIBITOR"/>
    <property type="match status" value="1"/>
</dbReference>
<name>A0A6G1HYW7_9PEZI</name>